<dbReference type="SUPFAM" id="SSF46785">
    <property type="entry name" value="Winged helix' DNA-binding domain"/>
    <property type="match status" value="1"/>
</dbReference>
<dbReference type="Gene3D" id="1.10.10.10">
    <property type="entry name" value="Winged helix-like DNA-binding domain superfamily/Winged helix DNA-binding domain"/>
    <property type="match status" value="1"/>
</dbReference>
<evidence type="ECO:0000256" key="2">
    <source>
        <dbReference type="ARBA" id="ARBA00023125"/>
    </source>
</evidence>
<dbReference type="InterPro" id="IPR000524">
    <property type="entry name" value="Tscrpt_reg_HTH_GntR"/>
</dbReference>
<dbReference type="Gene3D" id="1.20.120.530">
    <property type="entry name" value="GntR ligand-binding domain-like"/>
    <property type="match status" value="1"/>
</dbReference>
<dbReference type="SMART" id="SM00895">
    <property type="entry name" value="FCD"/>
    <property type="match status" value="1"/>
</dbReference>
<gene>
    <name evidence="5" type="ORF">ACFQ3U_07850</name>
</gene>
<evidence type="ECO:0000313" key="6">
    <source>
        <dbReference type="Proteomes" id="UP001597181"/>
    </source>
</evidence>
<evidence type="ECO:0000256" key="3">
    <source>
        <dbReference type="ARBA" id="ARBA00023163"/>
    </source>
</evidence>
<proteinExistence type="predicted"/>
<dbReference type="SMART" id="SM00345">
    <property type="entry name" value="HTH_GNTR"/>
    <property type="match status" value="1"/>
</dbReference>
<dbReference type="InterPro" id="IPR011711">
    <property type="entry name" value="GntR_C"/>
</dbReference>
<dbReference type="PROSITE" id="PS50949">
    <property type="entry name" value="HTH_GNTR"/>
    <property type="match status" value="1"/>
</dbReference>
<sequence length="216" mass="23454">MTTETAPKQTSALDDATSAIRDSILQGEFSPHQRLVEVDLCEQLGVSRAVVRNALLKLTSEGLVEHLPNRGVRVRAITIEEAIEIVETRAALESLCARKAAQRITPVARERLTSLREGIVKAVETGDLAEYSAQHQKLDQFIRELSGHSTSAQILERLQAQGARHQFRLSFRPGRAAQSAPEHLAIIDALLLEDPDAAEAATVAHLNGVIAAMCNG</sequence>
<dbReference type="InterPro" id="IPR008920">
    <property type="entry name" value="TF_FadR/GntR_C"/>
</dbReference>
<dbReference type="PANTHER" id="PTHR43537:SF5">
    <property type="entry name" value="UXU OPERON TRANSCRIPTIONAL REGULATOR"/>
    <property type="match status" value="1"/>
</dbReference>
<dbReference type="Pfam" id="PF00392">
    <property type="entry name" value="GntR"/>
    <property type="match status" value="1"/>
</dbReference>
<feature type="domain" description="HTH gntR-type" evidence="4">
    <location>
        <begin position="10"/>
        <end position="77"/>
    </location>
</feature>
<protein>
    <submittedName>
        <fullName evidence="5">GntR family transcriptional regulator</fullName>
    </submittedName>
</protein>
<evidence type="ECO:0000313" key="5">
    <source>
        <dbReference type="EMBL" id="MFD1201803.1"/>
    </source>
</evidence>
<dbReference type="InterPro" id="IPR036390">
    <property type="entry name" value="WH_DNA-bd_sf"/>
</dbReference>
<dbReference type="CDD" id="cd07377">
    <property type="entry name" value="WHTH_GntR"/>
    <property type="match status" value="1"/>
</dbReference>
<keyword evidence="3" id="KW-0804">Transcription</keyword>
<dbReference type="EMBL" id="JBHTLY010000003">
    <property type="protein sequence ID" value="MFD1201803.1"/>
    <property type="molecule type" value="Genomic_DNA"/>
</dbReference>
<dbReference type="Proteomes" id="UP001597181">
    <property type="component" value="Unassembled WGS sequence"/>
</dbReference>
<name>A0ABW3TP43_9MICO</name>
<keyword evidence="2" id="KW-0238">DNA-binding</keyword>
<reference evidence="6" key="1">
    <citation type="journal article" date="2019" name="Int. J. Syst. Evol. Microbiol.">
        <title>The Global Catalogue of Microorganisms (GCM) 10K type strain sequencing project: providing services to taxonomists for standard genome sequencing and annotation.</title>
        <authorList>
            <consortium name="The Broad Institute Genomics Platform"/>
            <consortium name="The Broad Institute Genome Sequencing Center for Infectious Disease"/>
            <person name="Wu L."/>
            <person name="Ma J."/>
        </authorList>
    </citation>
    <scope>NUCLEOTIDE SEQUENCE [LARGE SCALE GENOMIC DNA]</scope>
    <source>
        <strain evidence="6">CCUG 50213</strain>
    </source>
</reference>
<evidence type="ECO:0000259" key="4">
    <source>
        <dbReference type="PROSITE" id="PS50949"/>
    </source>
</evidence>
<dbReference type="RefSeq" id="WP_343960069.1">
    <property type="nucleotide sequence ID" value="NZ_BAAAKZ010000004.1"/>
</dbReference>
<organism evidence="5 6">
    <name type="scientific">Leucobacter albus</name>
    <dbReference type="NCBI Taxonomy" id="272210"/>
    <lineage>
        <taxon>Bacteria</taxon>
        <taxon>Bacillati</taxon>
        <taxon>Actinomycetota</taxon>
        <taxon>Actinomycetes</taxon>
        <taxon>Micrococcales</taxon>
        <taxon>Microbacteriaceae</taxon>
        <taxon>Leucobacter</taxon>
    </lineage>
</organism>
<accession>A0ABW3TP43</accession>
<dbReference type="SUPFAM" id="SSF48008">
    <property type="entry name" value="GntR ligand-binding domain-like"/>
    <property type="match status" value="1"/>
</dbReference>
<keyword evidence="1" id="KW-0805">Transcription regulation</keyword>
<dbReference type="PRINTS" id="PR00035">
    <property type="entry name" value="HTHGNTR"/>
</dbReference>
<dbReference type="InterPro" id="IPR036388">
    <property type="entry name" value="WH-like_DNA-bd_sf"/>
</dbReference>
<dbReference type="Pfam" id="PF07729">
    <property type="entry name" value="FCD"/>
    <property type="match status" value="1"/>
</dbReference>
<dbReference type="PANTHER" id="PTHR43537">
    <property type="entry name" value="TRANSCRIPTIONAL REGULATOR, GNTR FAMILY"/>
    <property type="match status" value="1"/>
</dbReference>
<comment type="caution">
    <text evidence="5">The sequence shown here is derived from an EMBL/GenBank/DDBJ whole genome shotgun (WGS) entry which is preliminary data.</text>
</comment>
<keyword evidence="6" id="KW-1185">Reference proteome</keyword>
<evidence type="ECO:0000256" key="1">
    <source>
        <dbReference type="ARBA" id="ARBA00023015"/>
    </source>
</evidence>